<reference evidence="2" key="1">
    <citation type="journal article" date="2019" name="Int. J. Syst. Evol. Microbiol.">
        <title>The Global Catalogue of Microorganisms (GCM) 10K type strain sequencing project: providing services to taxonomists for standard genome sequencing and annotation.</title>
        <authorList>
            <consortium name="The Broad Institute Genomics Platform"/>
            <consortium name="The Broad Institute Genome Sequencing Center for Infectious Disease"/>
            <person name="Wu L."/>
            <person name="Ma J."/>
        </authorList>
    </citation>
    <scope>NUCLEOTIDE SEQUENCE [LARGE SCALE GENOMIC DNA]</scope>
    <source>
        <strain evidence="2">JCM 14901</strain>
    </source>
</reference>
<evidence type="ECO:0000313" key="2">
    <source>
        <dbReference type="Proteomes" id="UP001499933"/>
    </source>
</evidence>
<keyword evidence="2" id="KW-1185">Reference proteome</keyword>
<comment type="caution">
    <text evidence="1">The sequence shown here is derived from an EMBL/GenBank/DDBJ whole genome shotgun (WGS) entry which is preliminary data.</text>
</comment>
<dbReference type="Proteomes" id="UP001499933">
    <property type="component" value="Unassembled WGS sequence"/>
</dbReference>
<protein>
    <submittedName>
        <fullName evidence="1">Uncharacterized protein</fullName>
    </submittedName>
</protein>
<organism evidence="1 2">
    <name type="scientific">Microbacterium deminutum</name>
    <dbReference type="NCBI Taxonomy" id="344164"/>
    <lineage>
        <taxon>Bacteria</taxon>
        <taxon>Bacillati</taxon>
        <taxon>Actinomycetota</taxon>
        <taxon>Actinomycetes</taxon>
        <taxon>Micrococcales</taxon>
        <taxon>Microbacteriaceae</taxon>
        <taxon>Microbacterium</taxon>
    </lineage>
</organism>
<sequence length="158" mass="17679">MTPKPRTARLNRTTLWLTGLAVAFLVSGGLGLWYAISQEVAAARDLPMQRELEAIVSDLAPSRTFHSLVPEERQAFLQDEAIKFGLDPREQATPESLLRVCVERGFEAISKVAVQNSQAIEEDRLFLNDALKEVRAMCARSFARDGVNQSDDQLDMHH</sequence>
<gene>
    <name evidence="1" type="ORF">GCM10009776_14890</name>
</gene>
<evidence type="ECO:0000313" key="1">
    <source>
        <dbReference type="EMBL" id="GAA1954012.1"/>
    </source>
</evidence>
<name>A0ABP5BY18_9MICO</name>
<accession>A0ABP5BY18</accession>
<dbReference type="EMBL" id="BAAAOG010000002">
    <property type="protein sequence ID" value="GAA1954012.1"/>
    <property type="molecule type" value="Genomic_DNA"/>
</dbReference>
<proteinExistence type="predicted"/>